<protein>
    <submittedName>
        <fullName evidence="2">T9SS type A sorting domain-containing protein</fullName>
    </submittedName>
</protein>
<dbReference type="InterPro" id="IPR026444">
    <property type="entry name" value="Secre_tail"/>
</dbReference>
<evidence type="ECO:0000313" key="2">
    <source>
        <dbReference type="EMBL" id="MBG9374824.1"/>
    </source>
</evidence>
<name>A0A931E456_9BACT</name>
<evidence type="ECO:0000259" key="1">
    <source>
        <dbReference type="Pfam" id="PF18962"/>
    </source>
</evidence>
<sequence length="116" mass="13124">MNRILHISFLTKRLLTFIIIILMTGYSFASGTQVKIIKCYPNPATSVVNFEFQNGGDKNAILQIYSFSGKKMKDVSLASGKATVILDNDYYRGIYVYRLTDKNGRIIETGKFQVVK</sequence>
<feature type="domain" description="Secretion system C-terminal sorting" evidence="1">
    <location>
        <begin position="40"/>
        <end position="107"/>
    </location>
</feature>
<dbReference type="Proteomes" id="UP000628448">
    <property type="component" value="Unassembled WGS sequence"/>
</dbReference>
<dbReference type="AlphaFoldDB" id="A0A931E456"/>
<organism evidence="2 3">
    <name type="scientific">Panacibacter microcysteis</name>
    <dbReference type="NCBI Taxonomy" id="2793269"/>
    <lineage>
        <taxon>Bacteria</taxon>
        <taxon>Pseudomonadati</taxon>
        <taxon>Bacteroidota</taxon>
        <taxon>Chitinophagia</taxon>
        <taxon>Chitinophagales</taxon>
        <taxon>Chitinophagaceae</taxon>
        <taxon>Panacibacter</taxon>
    </lineage>
</organism>
<dbReference type="RefSeq" id="WP_196988914.1">
    <property type="nucleotide sequence ID" value="NZ_JADWYR010000001.1"/>
</dbReference>
<comment type="caution">
    <text evidence="2">The sequence shown here is derived from an EMBL/GenBank/DDBJ whole genome shotgun (WGS) entry which is preliminary data.</text>
</comment>
<dbReference type="Pfam" id="PF18962">
    <property type="entry name" value="Por_Secre_tail"/>
    <property type="match status" value="1"/>
</dbReference>
<accession>A0A931E456</accession>
<dbReference type="EMBL" id="JADWYR010000001">
    <property type="protein sequence ID" value="MBG9374824.1"/>
    <property type="molecule type" value="Genomic_DNA"/>
</dbReference>
<dbReference type="NCBIfam" id="TIGR04183">
    <property type="entry name" value="Por_Secre_tail"/>
    <property type="match status" value="1"/>
</dbReference>
<reference evidence="2" key="1">
    <citation type="submission" date="2020-11" db="EMBL/GenBank/DDBJ databases">
        <title>Bacterial whole genome sequence for Panacibacter sp. DH6.</title>
        <authorList>
            <person name="Le V."/>
            <person name="Ko S."/>
            <person name="Ahn C.-Y."/>
            <person name="Oh H.-M."/>
        </authorList>
    </citation>
    <scope>NUCLEOTIDE SEQUENCE</scope>
    <source>
        <strain evidence="2">DH6</strain>
    </source>
</reference>
<gene>
    <name evidence="2" type="ORF">I5907_01145</name>
</gene>
<proteinExistence type="predicted"/>
<keyword evidence="3" id="KW-1185">Reference proteome</keyword>
<evidence type="ECO:0000313" key="3">
    <source>
        <dbReference type="Proteomes" id="UP000628448"/>
    </source>
</evidence>